<organism evidence="1 2">
    <name type="scientific">Candidatus Methanomarinus sp</name>
    <dbReference type="NCBI Taxonomy" id="3386244"/>
    <lineage>
        <taxon>Archaea</taxon>
        <taxon>Methanobacteriati</taxon>
        <taxon>Methanobacteriota</taxon>
        <taxon>Stenosarchaea group</taxon>
        <taxon>Methanomicrobia</taxon>
        <taxon>Methanosarcinales</taxon>
        <taxon>ANME-2 cluster</taxon>
        <taxon>Candidatus Methanocomedenaceae</taxon>
        <taxon>Candidatus Methanomarinus</taxon>
    </lineage>
</organism>
<comment type="caution">
    <text evidence="1">The sequence shown here is derived from an EMBL/GenBank/DDBJ whole genome shotgun (WGS) entry which is preliminary data.</text>
</comment>
<name>A0AC61S8U9_9EURY</name>
<dbReference type="EMBL" id="QYBA01000261">
    <property type="protein sequence ID" value="TKY91103.1"/>
    <property type="molecule type" value="Genomic_DNA"/>
</dbReference>
<feature type="non-terminal residue" evidence="1">
    <location>
        <position position="98"/>
    </location>
</feature>
<sequence>MGNEYSIKEIMEMIGRNEIYLPAIQRKFVWKYEQIESLFDSIMRNYPIGMFLFWFVRGEKKNEYTFYKFLQNYHERDRKFNEIAPKPELKEEIIGVLD</sequence>
<reference evidence="1" key="1">
    <citation type="submission" date="2018-09" db="EMBL/GenBank/DDBJ databases">
        <title>A genomic encyclopedia of anaerobic methanotrophic archaea.</title>
        <authorList>
            <person name="Skennerton C.T."/>
            <person name="Chadwick G.L."/>
            <person name="Laso-Perez R."/>
            <person name="Leu A.O."/>
            <person name="Speth D.R."/>
            <person name="Yu H."/>
            <person name="Morgan-Lang C."/>
            <person name="Hatzenpichler R."/>
            <person name="Goudeau D."/>
            <person name="Malmstrom R."/>
            <person name="Woyke T."/>
            <person name="Hallam S."/>
            <person name="Tyson G.W."/>
            <person name="Wegener G."/>
            <person name="Boetius A."/>
            <person name="Orphan V.J."/>
        </authorList>
    </citation>
    <scope>NUCLEOTIDE SEQUENCE</scope>
    <source>
        <strain evidence="1">CONS3730D10UFb2</strain>
    </source>
</reference>
<accession>A0AC61S8U9</accession>
<dbReference type="Proteomes" id="UP000315423">
    <property type="component" value="Unassembled WGS sequence"/>
</dbReference>
<evidence type="ECO:0000313" key="1">
    <source>
        <dbReference type="EMBL" id="TKY91103.1"/>
    </source>
</evidence>
<protein>
    <submittedName>
        <fullName evidence="1">DUF262 domain-containing protein</fullName>
    </submittedName>
</protein>
<gene>
    <name evidence="1" type="ORF">C5S46_07630</name>
</gene>
<proteinExistence type="predicted"/>
<evidence type="ECO:0000313" key="2">
    <source>
        <dbReference type="Proteomes" id="UP000315423"/>
    </source>
</evidence>